<name>A0A7T5UQ44_9BACT</name>
<evidence type="ECO:0000256" key="1">
    <source>
        <dbReference type="ARBA" id="ARBA00006129"/>
    </source>
</evidence>
<dbReference type="Pfam" id="PF16861">
    <property type="entry name" value="Carbam_trans_C"/>
    <property type="match status" value="1"/>
</dbReference>
<protein>
    <submittedName>
        <fullName evidence="4">Carbamoyltransferase</fullName>
    </submittedName>
</protein>
<dbReference type="Proteomes" id="UP000595618">
    <property type="component" value="Chromosome"/>
</dbReference>
<gene>
    <name evidence="4" type="ORF">HYW89_00830</name>
</gene>
<dbReference type="InterPro" id="IPR038152">
    <property type="entry name" value="Carbam_trans_C_sf"/>
</dbReference>
<accession>A0A7T5UQ44</accession>
<organism evidence="4 5">
    <name type="scientific">Candidatus Sungiibacteriota bacterium</name>
    <dbReference type="NCBI Taxonomy" id="2750080"/>
    <lineage>
        <taxon>Bacteria</taxon>
        <taxon>Candidatus Sungiibacteriota</taxon>
    </lineage>
</organism>
<dbReference type="PANTHER" id="PTHR34847:SF1">
    <property type="entry name" value="NODULATION PROTEIN U"/>
    <property type="match status" value="1"/>
</dbReference>
<dbReference type="Gene3D" id="3.90.870.20">
    <property type="entry name" value="Carbamoyltransferase, C-terminal domain"/>
    <property type="match status" value="1"/>
</dbReference>
<evidence type="ECO:0000259" key="2">
    <source>
        <dbReference type="Pfam" id="PF02543"/>
    </source>
</evidence>
<dbReference type="Pfam" id="PF02543">
    <property type="entry name" value="Carbam_trans_N"/>
    <property type="match status" value="1"/>
</dbReference>
<dbReference type="InterPro" id="IPR003696">
    <property type="entry name" value="Carbtransf_dom"/>
</dbReference>
<dbReference type="SUPFAM" id="SSF53067">
    <property type="entry name" value="Actin-like ATPase domain"/>
    <property type="match status" value="1"/>
</dbReference>
<reference evidence="4 5" key="1">
    <citation type="submission" date="2020-07" db="EMBL/GenBank/DDBJ databases">
        <title>Huge and variable diversity of episymbiotic CPR bacteria and DPANN archaea in groundwater ecosystems.</title>
        <authorList>
            <person name="He C.Y."/>
            <person name="Keren R."/>
            <person name="Whittaker M."/>
            <person name="Farag I.F."/>
            <person name="Doudna J."/>
            <person name="Cate J.H.D."/>
            <person name="Banfield J.F."/>
        </authorList>
    </citation>
    <scope>NUCLEOTIDE SEQUENCE [LARGE SCALE GENOMIC DNA]</scope>
    <source>
        <strain evidence="4">NC_groundwater_541_Ag_S-0.1um_46_50</strain>
    </source>
</reference>
<dbReference type="AlphaFoldDB" id="A0A7T5UQ44"/>
<comment type="similarity">
    <text evidence="1">Belongs to the NodU/CmcH family.</text>
</comment>
<feature type="domain" description="Carbamoyltransferase C-terminal" evidence="3">
    <location>
        <begin position="413"/>
        <end position="583"/>
    </location>
</feature>
<dbReference type="InterPro" id="IPR051338">
    <property type="entry name" value="NodU/CmcH_Carbamoyltrnsfr"/>
</dbReference>
<evidence type="ECO:0000259" key="3">
    <source>
        <dbReference type="Pfam" id="PF16861"/>
    </source>
</evidence>
<evidence type="ECO:0000313" key="4">
    <source>
        <dbReference type="EMBL" id="QQG45469.1"/>
    </source>
</evidence>
<dbReference type="InterPro" id="IPR043129">
    <property type="entry name" value="ATPase_NBD"/>
</dbReference>
<proteinExistence type="inferred from homology"/>
<dbReference type="CDD" id="cd24100">
    <property type="entry name" value="ASKHA_NBD_MJ1051-like_N"/>
    <property type="match status" value="1"/>
</dbReference>
<feature type="domain" description="Carbamoyltransferase" evidence="2">
    <location>
        <begin position="4"/>
        <end position="353"/>
    </location>
</feature>
<dbReference type="EMBL" id="CP066690">
    <property type="protein sequence ID" value="QQG45469.1"/>
    <property type="molecule type" value="Genomic_DNA"/>
</dbReference>
<dbReference type="PANTHER" id="PTHR34847">
    <property type="entry name" value="NODULATION PROTEIN U"/>
    <property type="match status" value="1"/>
</dbReference>
<dbReference type="GO" id="GO:0016740">
    <property type="term" value="F:transferase activity"/>
    <property type="evidence" value="ECO:0007669"/>
    <property type="project" value="UniProtKB-KW"/>
</dbReference>
<dbReference type="Gene3D" id="3.30.420.40">
    <property type="match status" value="2"/>
</dbReference>
<dbReference type="InterPro" id="IPR031730">
    <property type="entry name" value="Carbam_trans_C"/>
</dbReference>
<keyword evidence="4" id="KW-0808">Transferase</keyword>
<sequence length="584" mass="66195">MIKIVAIQDGHNASLAYMEEGEVKFAIQEERLTRIKNTAGFPELALQELLQRHQLHIRDVDIFVFTDALNTGGWKKGQGVEYLMQKHRNLFEERKLSPVSFLRTAQKSLVGFLPSPVFGILQERKRAEFLERRMKPLLDLGVSRSKIKFFDHHLCHAASAAYGWGLGEKLVVITSDGAGDNLSGSVSVLEGGVLKRLALIPVEDSIARLYALITYYLGMVPLEHEYKVMGLAPYAQDSRSARELCAYFKKFFLLNDDGLTYHRSPGIEATYKLGPRLTRDLKFYRFDHIAAGLQLFVEEFVTEWVHNILGTLKISNLALSGGLFMNVKLNKKIMELEGVKKLFVFPSCGDESNVFGGLYLAYQNLTGKVPQPLRHLYLGGDFSDKEVEKSIRSYAFRNAVEWERPENVERKIAELLAGRAVVARFDGKMEFGARALGNRSILADPREWGVVKEINRMIKSRDFWMPFAPSCIELDRYVENPKCVPAPFMILTFDVKEGKVDKLAAALHPYDNTCRPQEVSSDSNPSYFRIISEFERLTGEGIILNTSFNLHGHPIVYTPEDALHVFDNSGLRYLVLGPYLLKKK</sequence>
<evidence type="ECO:0000313" key="5">
    <source>
        <dbReference type="Proteomes" id="UP000595618"/>
    </source>
</evidence>